<name>A0A0X8JJV0_9BACT</name>
<dbReference type="AlphaFoldDB" id="A0A0X8JJV0"/>
<dbReference type="SUPFAM" id="SSF52540">
    <property type="entry name" value="P-loop containing nucleoside triphosphate hydrolases"/>
    <property type="match status" value="1"/>
</dbReference>
<reference evidence="2" key="1">
    <citation type="submission" date="2016-02" db="EMBL/GenBank/DDBJ databases">
        <authorList>
            <person name="Holder M.E."/>
            <person name="Ajami N.J."/>
            <person name="Petrosino J.F."/>
        </authorList>
    </citation>
    <scope>NUCLEOTIDE SEQUENCE [LARGE SCALE GENOMIC DNA]</scope>
    <source>
        <strain evidence="2">CCUG 45958</strain>
    </source>
</reference>
<gene>
    <name evidence="1" type="ORF">AXF13_08170</name>
</gene>
<proteinExistence type="predicted"/>
<dbReference type="KEGG" id="dfi:AXF13_08170"/>
<accession>A0A0X8JJV0</accession>
<evidence type="ECO:0000313" key="1">
    <source>
        <dbReference type="EMBL" id="AMD90098.1"/>
    </source>
</evidence>
<organism evidence="1 2">
    <name type="scientific">Desulfovibrio fairfieldensis</name>
    <dbReference type="NCBI Taxonomy" id="44742"/>
    <lineage>
        <taxon>Bacteria</taxon>
        <taxon>Pseudomonadati</taxon>
        <taxon>Thermodesulfobacteriota</taxon>
        <taxon>Desulfovibrionia</taxon>
        <taxon>Desulfovibrionales</taxon>
        <taxon>Desulfovibrionaceae</taxon>
        <taxon>Desulfovibrio</taxon>
    </lineage>
</organism>
<keyword evidence="2" id="KW-1185">Reference proteome</keyword>
<sequence>MPVIQDIISAINSTKVKAAYEKITIGNSSETVPQACARYLATAMDEYPILSNPTKFSLGAAHVIVLDLQDVTAKGSAASNRKTAIMYMVARQIGAGHFFYSEDDLEYVPNLFRDYHKPDFISLAADPKRLYYDEFHRASEHDENSPLLKQIISDLSTASRESRKHNISIGLCSQRLEDFPKVLVDLATNIYVLGANNAQQAEEIGDRFGLNPIARLTLKRITKPTAAGANFLGVFRTSDGESLLYLTNCAGKRAKWAFSTTSEDMRVRNRLYSVLGCKDTLEVLSTQYPSGTIKDELERRHAFIQAKLGEKADDFEQIIFEELLAAAKKSKHK</sequence>
<dbReference type="EMBL" id="CP014229">
    <property type="protein sequence ID" value="AMD90098.1"/>
    <property type="molecule type" value="Genomic_DNA"/>
</dbReference>
<dbReference type="Gene3D" id="3.40.50.300">
    <property type="entry name" value="P-loop containing nucleotide triphosphate hydrolases"/>
    <property type="match status" value="1"/>
</dbReference>
<evidence type="ECO:0000313" key="2">
    <source>
        <dbReference type="Proteomes" id="UP000069241"/>
    </source>
</evidence>
<protein>
    <submittedName>
        <fullName evidence="1">Uncharacterized protein</fullName>
    </submittedName>
</protein>
<dbReference type="STRING" id="44742.AXF13_08170"/>
<dbReference type="InterPro" id="IPR027417">
    <property type="entry name" value="P-loop_NTPase"/>
</dbReference>
<dbReference type="Proteomes" id="UP000069241">
    <property type="component" value="Chromosome"/>
</dbReference>